<dbReference type="Proteomes" id="UP000500961">
    <property type="component" value="Chromosome"/>
</dbReference>
<dbReference type="CDD" id="cd02511">
    <property type="entry name" value="Beta4Glucosyltransferase"/>
    <property type="match status" value="1"/>
</dbReference>
<dbReference type="PANTHER" id="PTHR43630">
    <property type="entry name" value="POLY-BETA-1,6-N-ACETYL-D-GLUCOSAMINE SYNTHASE"/>
    <property type="match status" value="1"/>
</dbReference>
<protein>
    <submittedName>
        <fullName evidence="3">Glycosyltransferase</fullName>
    </submittedName>
</protein>
<evidence type="ECO:0000256" key="1">
    <source>
        <dbReference type="ARBA" id="ARBA00038494"/>
    </source>
</evidence>
<gene>
    <name evidence="3" type="ORF">FHG85_12725</name>
</gene>
<dbReference type="InterPro" id="IPR001173">
    <property type="entry name" value="Glyco_trans_2-like"/>
</dbReference>
<dbReference type="PANTHER" id="PTHR43630:SF2">
    <property type="entry name" value="GLYCOSYLTRANSFERASE"/>
    <property type="match status" value="1"/>
</dbReference>
<accession>A0A7D3XFJ2</accession>
<dbReference type="EMBL" id="CP041345">
    <property type="protein sequence ID" value="QKG81092.1"/>
    <property type="molecule type" value="Genomic_DNA"/>
</dbReference>
<dbReference type="SUPFAM" id="SSF53448">
    <property type="entry name" value="Nucleotide-diphospho-sugar transferases"/>
    <property type="match status" value="2"/>
</dbReference>
<dbReference type="KEGG" id="ttz:FHG85_12725"/>
<evidence type="ECO:0000313" key="3">
    <source>
        <dbReference type="EMBL" id="QKG81092.1"/>
    </source>
</evidence>
<dbReference type="Pfam" id="PF00535">
    <property type="entry name" value="Glycos_transf_2"/>
    <property type="match status" value="2"/>
</dbReference>
<comment type="similarity">
    <text evidence="1">Belongs to the glycosyltransferase 2 family. WaaE/KdtX subfamily.</text>
</comment>
<feature type="domain" description="Glycosyltransferase 2-like" evidence="2">
    <location>
        <begin position="274"/>
        <end position="381"/>
    </location>
</feature>
<keyword evidence="4" id="KW-1185">Reference proteome</keyword>
<dbReference type="CDD" id="cd06420">
    <property type="entry name" value="GT2_Chondriotin_Pol_N"/>
    <property type="match status" value="1"/>
</dbReference>
<evidence type="ECO:0000259" key="2">
    <source>
        <dbReference type="Pfam" id="PF00535"/>
    </source>
</evidence>
<dbReference type="InterPro" id="IPR029044">
    <property type="entry name" value="Nucleotide-diphossugar_trans"/>
</dbReference>
<organism evidence="3 4">
    <name type="scientific">Tenuifilum thalassicum</name>
    <dbReference type="NCBI Taxonomy" id="2590900"/>
    <lineage>
        <taxon>Bacteria</taxon>
        <taxon>Pseudomonadati</taxon>
        <taxon>Bacteroidota</taxon>
        <taxon>Bacteroidia</taxon>
        <taxon>Bacteroidales</taxon>
        <taxon>Tenuifilaceae</taxon>
        <taxon>Tenuifilum</taxon>
    </lineage>
</organism>
<evidence type="ECO:0000313" key="4">
    <source>
        <dbReference type="Proteomes" id="UP000500961"/>
    </source>
</evidence>
<dbReference type="GO" id="GO:0016757">
    <property type="term" value="F:glycosyltransferase activity"/>
    <property type="evidence" value="ECO:0007669"/>
    <property type="project" value="UniProtKB-KW"/>
</dbReference>
<dbReference type="Gene3D" id="3.90.550.10">
    <property type="entry name" value="Spore Coat Polysaccharide Biosynthesis Protein SpsA, Chain A"/>
    <property type="match status" value="2"/>
</dbReference>
<proteinExistence type="inferred from homology"/>
<name>A0A7D3XFJ2_9BACT</name>
<keyword evidence="3" id="KW-0808">Transferase</keyword>
<sequence length="542" mass="63732">MVKISAVIITLNEEKNIERCIRSIQRVADEILVVDSFSTDKTEEICKRLGARFVQHKFEGFRDQKNYAVSLATYDYILALDADEALSYELEQEVLKAKNNWQYDGYKFIRLNNYCGKWILHTDWYPEKRIRLYDRRKAKWDGANIHEVVKMTPGASVHSLKGHLLHWRYKTYEEHIDEINKYSTISAHEYYKAGVRASSIKIVLHTLWRFFHSYFIRRGFMSGFNGLLISFLLSEHCFVKYAKLRKLYKQNRKKQPYPYIDIRNTPTGNKPLASVIVTTYNQPEWLRKTLWGYELQTEKNFELIIADDGSGEETQKVLNEFKESTSLNVIHVWHPDNGFQKCQILNKAILQSNSDYLIFTDGDCVPRNDFVEVHLQKAQRGCFLSGGYLKLNKKVSDSITFEDIKQGKPFTMSWLMSMGQPFSYKFMKLTQRPFLQKLMNTITTTKPTWNGHNVSGWKDDIIAVNGYNEDMQYGGLDRELGERLMNYGVKGKQIRYSAVCVHLDHPRPYRTKSTWEKNYRIRKEVKRKKLKWTTNGIDKHLS</sequence>
<feature type="domain" description="Glycosyltransferase 2-like" evidence="2">
    <location>
        <begin position="5"/>
        <end position="124"/>
    </location>
</feature>
<reference evidence="3 4" key="1">
    <citation type="submission" date="2019-07" db="EMBL/GenBank/DDBJ databases">
        <title>Thalassofilum flectens gen. nov., sp. nov., a novel moderate thermophilic anaerobe from a shallow sea hot spring in Kunashir Island (Russia), representing a new family in the order Bacteroidales, and proposal of Thalassofilacea fam. nov.</title>
        <authorList>
            <person name="Kochetkova T.V."/>
            <person name="Podosokorskaya O.A."/>
            <person name="Novikov A."/>
            <person name="Elcheninov A.G."/>
            <person name="Toshchakov S.V."/>
            <person name="Kublanov I.V."/>
        </authorList>
    </citation>
    <scope>NUCLEOTIDE SEQUENCE [LARGE SCALE GENOMIC DNA]</scope>
    <source>
        <strain evidence="3 4">38-H</strain>
    </source>
</reference>
<dbReference type="AlphaFoldDB" id="A0A7D3XFJ2"/>
<dbReference type="RefSeq" id="WP_181954721.1">
    <property type="nucleotide sequence ID" value="NZ_CP041345.1"/>
</dbReference>